<feature type="compositionally biased region" description="Acidic residues" evidence="6">
    <location>
        <begin position="394"/>
        <end position="412"/>
    </location>
</feature>
<accession>A0A899NJG1</accession>
<geneLocation type="plasmid" evidence="7">
    <name>pM2-1</name>
</geneLocation>
<evidence type="ECO:0000256" key="5">
    <source>
        <dbReference type="ARBA" id="ARBA00023172"/>
    </source>
</evidence>
<organism evidence="7">
    <name type="scientific">Providencia stuartii</name>
    <dbReference type="NCBI Taxonomy" id="588"/>
    <lineage>
        <taxon>Bacteria</taxon>
        <taxon>Pseudomonadati</taxon>
        <taxon>Pseudomonadota</taxon>
        <taxon>Gammaproteobacteria</taxon>
        <taxon>Enterobacterales</taxon>
        <taxon>Morganellaceae</taxon>
        <taxon>Providencia</taxon>
    </lineage>
</organism>
<proteinExistence type="inferred from homology"/>
<dbReference type="GO" id="GO:0043590">
    <property type="term" value="C:bacterial nucleoid"/>
    <property type="evidence" value="ECO:0007669"/>
    <property type="project" value="TreeGrafter"/>
</dbReference>
<keyword evidence="4" id="KW-0963">Cytoplasm</keyword>
<dbReference type="GO" id="GO:0006310">
    <property type="term" value="P:DNA recombination"/>
    <property type="evidence" value="ECO:0007669"/>
    <property type="project" value="UniProtKB-KW"/>
</dbReference>
<dbReference type="PANTHER" id="PTHR38103">
    <property type="entry name" value="RECOMBINATION-ASSOCIATED PROTEIN RDGC"/>
    <property type="match status" value="1"/>
</dbReference>
<feature type="compositionally biased region" description="Basic and acidic residues" evidence="6">
    <location>
        <begin position="384"/>
        <end position="393"/>
    </location>
</feature>
<evidence type="ECO:0000256" key="4">
    <source>
        <dbReference type="ARBA" id="ARBA00022490"/>
    </source>
</evidence>
<evidence type="ECO:0000256" key="6">
    <source>
        <dbReference type="SAM" id="MobiDB-lite"/>
    </source>
</evidence>
<dbReference type="Pfam" id="PF04381">
    <property type="entry name" value="RdgC"/>
    <property type="match status" value="1"/>
</dbReference>
<comment type="subcellular location">
    <subcellularLocation>
        <location evidence="1">Cytoplasm</location>
        <location evidence="1">Nucleoid</location>
    </subcellularLocation>
</comment>
<dbReference type="EMBL" id="MT813046">
    <property type="protein sequence ID" value="QSM62559.1"/>
    <property type="molecule type" value="Genomic_DNA"/>
</dbReference>
<dbReference type="InterPro" id="IPR007476">
    <property type="entry name" value="RdgC"/>
</dbReference>
<dbReference type="GO" id="GO:0003690">
    <property type="term" value="F:double-stranded DNA binding"/>
    <property type="evidence" value="ECO:0007669"/>
    <property type="project" value="TreeGrafter"/>
</dbReference>
<dbReference type="PANTHER" id="PTHR38103:SF1">
    <property type="entry name" value="RECOMBINATION-ASSOCIATED PROTEIN RDGC"/>
    <property type="match status" value="1"/>
</dbReference>
<dbReference type="GO" id="GO:0000018">
    <property type="term" value="P:regulation of DNA recombination"/>
    <property type="evidence" value="ECO:0007669"/>
    <property type="project" value="TreeGrafter"/>
</dbReference>
<name>A0A899NJG1_PROST</name>
<evidence type="ECO:0000256" key="2">
    <source>
        <dbReference type="ARBA" id="ARBA00008657"/>
    </source>
</evidence>
<gene>
    <name evidence="7" type="primary">rdgC</name>
    <name evidence="7" type="ORF">EKPLLCFL_00324</name>
</gene>
<keyword evidence="5" id="KW-0233">DNA recombination</keyword>
<keyword evidence="7" id="KW-0614">Plasmid</keyword>
<reference evidence="7" key="1">
    <citation type="submission" date="2020-07" db="EMBL/GenBank/DDBJ databases">
        <title>Persistence and transmission of plasmid-borne blaNDM genes carried by diverse species of Enterobacterium in a Chinese goose farm.</title>
        <authorList>
            <person name="Fang L.-X."/>
            <person name="Cen D.-J."/>
        </authorList>
    </citation>
    <scope>NUCLEOTIDE SEQUENCE</scope>
    <source>
        <strain evidence="7">M2</strain>
        <plasmid evidence="7">pM2-1</plasmid>
    </source>
</reference>
<dbReference type="NCBIfam" id="NF001464">
    <property type="entry name" value="PRK00321.1-5"/>
    <property type="match status" value="1"/>
</dbReference>
<evidence type="ECO:0000256" key="3">
    <source>
        <dbReference type="ARBA" id="ARBA00022296"/>
    </source>
</evidence>
<dbReference type="AlphaFoldDB" id="A0A899NJG1"/>
<evidence type="ECO:0000256" key="1">
    <source>
        <dbReference type="ARBA" id="ARBA00004453"/>
    </source>
</evidence>
<sequence length="412" mass="46609">MTVPVFEIPPLKDPLTERFCDEIAIIHRYDPAEASRQYLEFIKDNNVVYWVQLAIRDRIQYLSKQKSKGKPLLIKNHSEGAMPLFRPKSVVVYRITRQIDFSNITEQLKPFMFQPCGPQDMARTGWVSPLGEEYEELTHQANGLILLTQRNESKIIPPATVKELVRQRVTKLEKEQNRRLKRTEISALNDLVLGELLPKALSKYANMNMWIDPKSRLIIVDTTSFKRAEDAAALLRKTLGTLPIIPFTLETPVELKLTEWVRSSELPPGLALCDEATLEAILEDGGVVTTKRQDLVCDEIANHIEAGKLVTKLAMSWMEQLNFVINDSFVISRLNFADALIEQNDDIDREDEVQRFDADFVLFTGVIMELLDQLIAAFGGEAKSSTEADGGDKEEGDESGEAADNSELDDDE</sequence>
<dbReference type="NCBIfam" id="NF001462">
    <property type="entry name" value="PRK00321.1-3"/>
    <property type="match status" value="1"/>
</dbReference>
<evidence type="ECO:0000313" key="7">
    <source>
        <dbReference type="EMBL" id="QSM62559.1"/>
    </source>
</evidence>
<protein>
    <recommendedName>
        <fullName evidence="3">Recombination-associated protein RdgC</fullName>
    </recommendedName>
</protein>
<comment type="similarity">
    <text evidence="2">Belongs to the RdgC family.</text>
</comment>
<feature type="region of interest" description="Disordered" evidence="6">
    <location>
        <begin position="382"/>
        <end position="412"/>
    </location>
</feature>